<dbReference type="EMBL" id="JARKIE010000041">
    <property type="protein sequence ID" value="KAJ7694588.1"/>
    <property type="molecule type" value="Genomic_DNA"/>
</dbReference>
<accession>A0AAD7DNR2</accession>
<dbReference type="AlphaFoldDB" id="A0AAD7DNR2"/>
<evidence type="ECO:0000313" key="2">
    <source>
        <dbReference type="EMBL" id="KAJ7694588.1"/>
    </source>
</evidence>
<feature type="region of interest" description="Disordered" evidence="1">
    <location>
        <begin position="167"/>
        <end position="196"/>
    </location>
</feature>
<sequence length="215" mass="22465">MSLPCLRDARVPLARFAFPAAAPRASRPQSAHTRVYIIYILSRSPARGAVDGTPANGHRIMRGSEGQERSVVVCGGSRTRIVSRMRNGNVHRRSHRRAIAKGGFPPEPRILVRVLVTRRDIDEGGGGHGMDRAGHPGNELEAGHDSEGVKIIGDGFLGGSINSVGGADGEGSGGGVIDGGGGGGGSDRHDDGRGIQVGGAIRDRDEVTLIDFQIL</sequence>
<keyword evidence="3" id="KW-1185">Reference proteome</keyword>
<feature type="region of interest" description="Disordered" evidence="1">
    <location>
        <begin position="122"/>
        <end position="144"/>
    </location>
</feature>
<protein>
    <submittedName>
        <fullName evidence="2">Uncharacterized protein</fullName>
    </submittedName>
</protein>
<dbReference type="Proteomes" id="UP001221757">
    <property type="component" value="Unassembled WGS sequence"/>
</dbReference>
<evidence type="ECO:0000256" key="1">
    <source>
        <dbReference type="SAM" id="MobiDB-lite"/>
    </source>
</evidence>
<gene>
    <name evidence="2" type="ORF">B0H17DRAFT_1131888</name>
</gene>
<name>A0AAD7DNR2_MYCRO</name>
<comment type="caution">
    <text evidence="2">The sequence shown here is derived from an EMBL/GenBank/DDBJ whole genome shotgun (WGS) entry which is preliminary data.</text>
</comment>
<evidence type="ECO:0000313" key="3">
    <source>
        <dbReference type="Proteomes" id="UP001221757"/>
    </source>
</evidence>
<reference evidence="2" key="1">
    <citation type="submission" date="2023-03" db="EMBL/GenBank/DDBJ databases">
        <title>Massive genome expansion in bonnet fungi (Mycena s.s.) driven by repeated elements and novel gene families across ecological guilds.</title>
        <authorList>
            <consortium name="Lawrence Berkeley National Laboratory"/>
            <person name="Harder C.B."/>
            <person name="Miyauchi S."/>
            <person name="Viragh M."/>
            <person name="Kuo A."/>
            <person name="Thoen E."/>
            <person name="Andreopoulos B."/>
            <person name="Lu D."/>
            <person name="Skrede I."/>
            <person name="Drula E."/>
            <person name="Henrissat B."/>
            <person name="Morin E."/>
            <person name="Kohler A."/>
            <person name="Barry K."/>
            <person name="LaButti K."/>
            <person name="Morin E."/>
            <person name="Salamov A."/>
            <person name="Lipzen A."/>
            <person name="Mereny Z."/>
            <person name="Hegedus B."/>
            <person name="Baldrian P."/>
            <person name="Stursova M."/>
            <person name="Weitz H."/>
            <person name="Taylor A."/>
            <person name="Grigoriev I.V."/>
            <person name="Nagy L.G."/>
            <person name="Martin F."/>
            <person name="Kauserud H."/>
        </authorList>
    </citation>
    <scope>NUCLEOTIDE SEQUENCE</scope>
    <source>
        <strain evidence="2">CBHHK067</strain>
    </source>
</reference>
<proteinExistence type="predicted"/>
<feature type="compositionally biased region" description="Gly residues" evidence="1">
    <location>
        <begin position="167"/>
        <end position="185"/>
    </location>
</feature>
<organism evidence="2 3">
    <name type="scientific">Mycena rosella</name>
    <name type="common">Pink bonnet</name>
    <name type="synonym">Agaricus rosellus</name>
    <dbReference type="NCBI Taxonomy" id="1033263"/>
    <lineage>
        <taxon>Eukaryota</taxon>
        <taxon>Fungi</taxon>
        <taxon>Dikarya</taxon>
        <taxon>Basidiomycota</taxon>
        <taxon>Agaricomycotina</taxon>
        <taxon>Agaricomycetes</taxon>
        <taxon>Agaricomycetidae</taxon>
        <taxon>Agaricales</taxon>
        <taxon>Marasmiineae</taxon>
        <taxon>Mycenaceae</taxon>
        <taxon>Mycena</taxon>
    </lineage>
</organism>